<dbReference type="Proteomes" id="UP000827092">
    <property type="component" value="Unassembled WGS sequence"/>
</dbReference>
<name>A0AAV6V8M3_9ARAC</name>
<dbReference type="AlphaFoldDB" id="A0AAV6V8M3"/>
<reference evidence="1 2" key="1">
    <citation type="journal article" date="2022" name="Nat. Ecol. Evol.">
        <title>A masculinizing supergene underlies an exaggerated male reproductive morph in a spider.</title>
        <authorList>
            <person name="Hendrickx F."/>
            <person name="De Corte Z."/>
            <person name="Sonet G."/>
            <person name="Van Belleghem S.M."/>
            <person name="Kostlbacher S."/>
            <person name="Vangestel C."/>
        </authorList>
    </citation>
    <scope>NUCLEOTIDE SEQUENCE [LARGE SCALE GENOMIC DNA]</scope>
    <source>
        <strain evidence="1">W744_W776</strain>
    </source>
</reference>
<evidence type="ECO:0008006" key="3">
    <source>
        <dbReference type="Google" id="ProtNLM"/>
    </source>
</evidence>
<organism evidence="1 2">
    <name type="scientific">Oedothorax gibbosus</name>
    <dbReference type="NCBI Taxonomy" id="931172"/>
    <lineage>
        <taxon>Eukaryota</taxon>
        <taxon>Metazoa</taxon>
        <taxon>Ecdysozoa</taxon>
        <taxon>Arthropoda</taxon>
        <taxon>Chelicerata</taxon>
        <taxon>Arachnida</taxon>
        <taxon>Araneae</taxon>
        <taxon>Araneomorphae</taxon>
        <taxon>Entelegynae</taxon>
        <taxon>Araneoidea</taxon>
        <taxon>Linyphiidae</taxon>
        <taxon>Erigoninae</taxon>
        <taxon>Oedothorax</taxon>
    </lineage>
</organism>
<accession>A0AAV6V8M3</accession>
<dbReference type="EMBL" id="JAFNEN010000132">
    <property type="protein sequence ID" value="KAG8192972.1"/>
    <property type="molecule type" value="Genomic_DNA"/>
</dbReference>
<protein>
    <recommendedName>
        <fullName evidence="3">Glutaredoxin</fullName>
    </recommendedName>
</protein>
<evidence type="ECO:0000313" key="1">
    <source>
        <dbReference type="EMBL" id="KAG8192972.1"/>
    </source>
</evidence>
<sequence>MASAPLVQPKQTKILIIRNEFTCDFCTVGTKSTKAMVKENRQLFPSLRTKRQAISGQFLVDGSLRTFDAKVGQLGQNWDCFPNVLELPFG</sequence>
<gene>
    <name evidence="1" type="ORF">JTE90_028094</name>
</gene>
<keyword evidence="2" id="KW-1185">Reference proteome</keyword>
<proteinExistence type="predicted"/>
<evidence type="ECO:0000313" key="2">
    <source>
        <dbReference type="Proteomes" id="UP000827092"/>
    </source>
</evidence>
<comment type="caution">
    <text evidence="1">The sequence shown here is derived from an EMBL/GenBank/DDBJ whole genome shotgun (WGS) entry which is preliminary data.</text>
</comment>